<proteinExistence type="predicted"/>
<gene>
    <name evidence="1" type="ORF">OPT61_g857</name>
</gene>
<dbReference type="Proteomes" id="UP001153331">
    <property type="component" value="Unassembled WGS sequence"/>
</dbReference>
<evidence type="ECO:0000313" key="1">
    <source>
        <dbReference type="EMBL" id="KAJ8118085.1"/>
    </source>
</evidence>
<sequence length="450" mass="52463">MAMLKRYSDFKHEPLDTTQRSIRLISVDPQLSQEGLIQCTIHHATINAVYNCLSYRWGSADSWYTLVINGQRFSVNQNLHEFLEAMRTFDSRKPGRPSKLLLRDNLWIDAVCIDQRSTEERNHQVAQMGKIYTNAEKVIMWLGTPPTTSQREISNPAIWRHMNFIFYNEYWTRAWITQEVVLAKDPVMMVANQIIPFPEWVHYHWSPSLLRKKWRDVRMKLSRQSPPPSGFEASGVLWAWMQMRSGLTGDVRESSIINWLYELRKVECGLLQDRIFSLLELTDEGDRIPVDYTMPLVELVYHVLLASKREICLCQVAQFGRFVPFSVEELDPLVPCWYVQWENSSHWCRNALLTDVVIKELISDYEIWDDTLGTSHYLAPAELTLIKAFGTEANLRKIEFAKPYQLGKCLLELRVDRFAVHAIWLRKGDCMLLHPVWDIKASVIKLSAGL</sequence>
<reference evidence="1" key="1">
    <citation type="submission" date="2022-11" db="EMBL/GenBank/DDBJ databases">
        <title>Genome Sequence of Boeremia exigua.</title>
        <authorList>
            <person name="Buettner E."/>
        </authorList>
    </citation>
    <scope>NUCLEOTIDE SEQUENCE</scope>
    <source>
        <strain evidence="1">CU02</strain>
    </source>
</reference>
<comment type="caution">
    <text evidence="1">The sequence shown here is derived from an EMBL/GenBank/DDBJ whole genome shotgun (WGS) entry which is preliminary data.</text>
</comment>
<protein>
    <submittedName>
        <fullName evidence="1">Uncharacterized protein</fullName>
    </submittedName>
</protein>
<organism evidence="1 2">
    <name type="scientific">Boeremia exigua</name>
    <dbReference type="NCBI Taxonomy" id="749465"/>
    <lineage>
        <taxon>Eukaryota</taxon>
        <taxon>Fungi</taxon>
        <taxon>Dikarya</taxon>
        <taxon>Ascomycota</taxon>
        <taxon>Pezizomycotina</taxon>
        <taxon>Dothideomycetes</taxon>
        <taxon>Pleosporomycetidae</taxon>
        <taxon>Pleosporales</taxon>
        <taxon>Pleosporineae</taxon>
        <taxon>Didymellaceae</taxon>
        <taxon>Boeremia</taxon>
    </lineage>
</organism>
<keyword evidence="2" id="KW-1185">Reference proteome</keyword>
<accession>A0ACC2IS78</accession>
<name>A0ACC2IS78_9PLEO</name>
<evidence type="ECO:0000313" key="2">
    <source>
        <dbReference type="Proteomes" id="UP001153331"/>
    </source>
</evidence>
<dbReference type="EMBL" id="JAPHNI010000030">
    <property type="protein sequence ID" value="KAJ8118085.1"/>
    <property type="molecule type" value="Genomic_DNA"/>
</dbReference>